<evidence type="ECO:0000256" key="1">
    <source>
        <dbReference type="ARBA" id="ARBA00022679"/>
    </source>
</evidence>
<evidence type="ECO:0000256" key="2">
    <source>
        <dbReference type="ARBA" id="ARBA00023315"/>
    </source>
</evidence>
<accession>A0A2V5K4M1</accession>
<proteinExistence type="predicted"/>
<dbReference type="InterPro" id="IPR050832">
    <property type="entry name" value="Bact_Acetyltransf"/>
</dbReference>
<comment type="caution">
    <text evidence="4">The sequence shown here is derived from an EMBL/GenBank/DDBJ whole genome shotgun (WGS) entry which is preliminary data.</text>
</comment>
<dbReference type="RefSeq" id="WP_110840310.1">
    <property type="nucleotide sequence ID" value="NZ_QJVJ01000005.1"/>
</dbReference>
<name>A0A2V5K4M1_9BACL</name>
<dbReference type="GO" id="GO:0016747">
    <property type="term" value="F:acyltransferase activity, transferring groups other than amino-acyl groups"/>
    <property type="evidence" value="ECO:0007669"/>
    <property type="project" value="InterPro"/>
</dbReference>
<dbReference type="Proteomes" id="UP000247476">
    <property type="component" value="Unassembled WGS sequence"/>
</dbReference>
<dbReference type="InterPro" id="IPR016181">
    <property type="entry name" value="Acyl_CoA_acyltransferase"/>
</dbReference>
<dbReference type="CDD" id="cd04301">
    <property type="entry name" value="NAT_SF"/>
    <property type="match status" value="1"/>
</dbReference>
<dbReference type="EMBL" id="QJVJ01000005">
    <property type="protein sequence ID" value="PYI54249.1"/>
    <property type="molecule type" value="Genomic_DNA"/>
</dbReference>
<sequence length="154" mass="16983">MVSIKLATPDDSAEVAALVRRLMDEISERTGSAAFRLQEPESKCRRYLENGIYTVLLAKTADGRTIGFLSLCESHSLYADGPFGIIQELYLLPEHRSSGNGSALLDEAVAVARDRGWGRLEVCTPPLPAFDRTFAFYGRNGFDIAGGRKMKRLL</sequence>
<organism evidence="4 5">
    <name type="scientific">Paenibacillus flagellatus</name>
    <dbReference type="NCBI Taxonomy" id="2211139"/>
    <lineage>
        <taxon>Bacteria</taxon>
        <taxon>Bacillati</taxon>
        <taxon>Bacillota</taxon>
        <taxon>Bacilli</taxon>
        <taxon>Bacillales</taxon>
        <taxon>Paenibacillaceae</taxon>
        <taxon>Paenibacillus</taxon>
    </lineage>
</organism>
<dbReference type="AlphaFoldDB" id="A0A2V5K4M1"/>
<dbReference type="OrthoDB" id="9789053at2"/>
<dbReference type="SUPFAM" id="SSF55729">
    <property type="entry name" value="Acyl-CoA N-acyltransferases (Nat)"/>
    <property type="match status" value="1"/>
</dbReference>
<evidence type="ECO:0000313" key="4">
    <source>
        <dbReference type="EMBL" id="PYI54249.1"/>
    </source>
</evidence>
<reference evidence="4 5" key="1">
    <citation type="submission" date="2018-05" db="EMBL/GenBank/DDBJ databases">
        <title>Paenibacillus flagellatus sp. nov., isolated from selenium mineral soil.</title>
        <authorList>
            <person name="Dai X."/>
        </authorList>
    </citation>
    <scope>NUCLEOTIDE SEQUENCE [LARGE SCALE GENOMIC DNA]</scope>
    <source>
        <strain evidence="4 5">DXL2</strain>
    </source>
</reference>
<feature type="domain" description="N-acetyltransferase" evidence="3">
    <location>
        <begin position="2"/>
        <end position="154"/>
    </location>
</feature>
<keyword evidence="2" id="KW-0012">Acyltransferase</keyword>
<dbReference type="InterPro" id="IPR000182">
    <property type="entry name" value="GNAT_dom"/>
</dbReference>
<dbReference type="PROSITE" id="PS51186">
    <property type="entry name" value="GNAT"/>
    <property type="match status" value="1"/>
</dbReference>
<gene>
    <name evidence="4" type="ORF">DLM86_12245</name>
</gene>
<dbReference type="PANTHER" id="PTHR43877">
    <property type="entry name" value="AMINOALKYLPHOSPHONATE N-ACETYLTRANSFERASE-RELATED-RELATED"/>
    <property type="match status" value="1"/>
</dbReference>
<evidence type="ECO:0000259" key="3">
    <source>
        <dbReference type="PROSITE" id="PS51186"/>
    </source>
</evidence>
<keyword evidence="1 4" id="KW-0808">Transferase</keyword>
<protein>
    <submittedName>
        <fullName evidence="4">GNAT family N-acetyltransferase</fullName>
    </submittedName>
</protein>
<dbReference type="Pfam" id="PF00583">
    <property type="entry name" value="Acetyltransf_1"/>
    <property type="match status" value="1"/>
</dbReference>
<evidence type="ECO:0000313" key="5">
    <source>
        <dbReference type="Proteomes" id="UP000247476"/>
    </source>
</evidence>
<dbReference type="Gene3D" id="3.40.630.30">
    <property type="match status" value="1"/>
</dbReference>
<keyword evidence="5" id="KW-1185">Reference proteome</keyword>